<dbReference type="Gene3D" id="2.10.70.100">
    <property type="match status" value="1"/>
</dbReference>
<dbReference type="FunFam" id="3.30.450.20:FF:000099">
    <property type="entry name" value="Sensory box sensor histidine kinase"/>
    <property type="match status" value="1"/>
</dbReference>
<dbReference type="SMART" id="SM00086">
    <property type="entry name" value="PAC"/>
    <property type="match status" value="3"/>
</dbReference>
<dbReference type="InterPro" id="IPR005467">
    <property type="entry name" value="His_kinase_dom"/>
</dbReference>
<dbReference type="NCBIfam" id="TIGR00229">
    <property type="entry name" value="sensory_box"/>
    <property type="match status" value="3"/>
</dbReference>
<dbReference type="InterPro" id="IPR000014">
    <property type="entry name" value="PAS"/>
</dbReference>
<evidence type="ECO:0000256" key="1">
    <source>
        <dbReference type="ARBA" id="ARBA00000085"/>
    </source>
</evidence>
<dbReference type="InterPro" id="IPR013656">
    <property type="entry name" value="PAS_4"/>
</dbReference>
<dbReference type="InterPro" id="IPR036890">
    <property type="entry name" value="HATPase_C_sf"/>
</dbReference>
<reference evidence="11 12" key="1">
    <citation type="submission" date="2018-11" db="EMBL/GenBank/DDBJ databases">
        <title>Draft genome sequence of Ferruginibacter sp. BO-59.</title>
        <authorList>
            <person name="Im W.T."/>
        </authorList>
    </citation>
    <scope>NUCLEOTIDE SEQUENCE [LARGE SCALE GENOMIC DNA]</scope>
    <source>
        <strain evidence="11 12">BO-59</strain>
    </source>
</reference>
<protein>
    <recommendedName>
        <fullName evidence="2">histidine kinase</fullName>
        <ecNumber evidence="2">2.7.13.3</ecNumber>
    </recommendedName>
</protein>
<dbReference type="PRINTS" id="PR00344">
    <property type="entry name" value="BCTRLSENSOR"/>
</dbReference>
<dbReference type="Pfam" id="PF02518">
    <property type="entry name" value="HATPase_c"/>
    <property type="match status" value="1"/>
</dbReference>
<dbReference type="CDD" id="cd00130">
    <property type="entry name" value="PAS"/>
    <property type="match status" value="2"/>
</dbReference>
<evidence type="ECO:0000256" key="3">
    <source>
        <dbReference type="ARBA" id="ARBA00022553"/>
    </source>
</evidence>
<dbReference type="CDD" id="cd00082">
    <property type="entry name" value="HisKA"/>
    <property type="match status" value="1"/>
</dbReference>
<dbReference type="GO" id="GO:0000155">
    <property type="term" value="F:phosphorelay sensor kinase activity"/>
    <property type="evidence" value="ECO:0007669"/>
    <property type="project" value="InterPro"/>
</dbReference>
<keyword evidence="5" id="KW-0418">Kinase</keyword>
<evidence type="ECO:0000313" key="11">
    <source>
        <dbReference type="EMBL" id="RNI38208.1"/>
    </source>
</evidence>
<feature type="domain" description="PAC" evidence="10">
    <location>
        <begin position="382"/>
        <end position="435"/>
    </location>
</feature>
<dbReference type="InterPro" id="IPR003594">
    <property type="entry name" value="HATPase_dom"/>
</dbReference>
<dbReference type="Pfam" id="PF08448">
    <property type="entry name" value="PAS_4"/>
    <property type="match status" value="1"/>
</dbReference>
<dbReference type="SUPFAM" id="SSF55785">
    <property type="entry name" value="PYP-like sensor domain (PAS domain)"/>
    <property type="match status" value="3"/>
</dbReference>
<dbReference type="FunFam" id="3.30.565.10:FF:000006">
    <property type="entry name" value="Sensor histidine kinase WalK"/>
    <property type="match status" value="1"/>
</dbReference>
<organism evidence="11 12">
    <name type="scientific">Hanamia caeni</name>
    <dbReference type="NCBI Taxonomy" id="2294116"/>
    <lineage>
        <taxon>Bacteria</taxon>
        <taxon>Pseudomonadati</taxon>
        <taxon>Bacteroidota</taxon>
        <taxon>Chitinophagia</taxon>
        <taxon>Chitinophagales</taxon>
        <taxon>Chitinophagaceae</taxon>
        <taxon>Hanamia</taxon>
    </lineage>
</organism>
<dbReference type="EC" id="2.7.13.3" evidence="2"/>
<dbReference type="CDD" id="cd00075">
    <property type="entry name" value="HATPase"/>
    <property type="match status" value="1"/>
</dbReference>
<comment type="caution">
    <text evidence="11">The sequence shown here is derived from an EMBL/GenBank/DDBJ whole genome shotgun (WGS) entry which is preliminary data.</text>
</comment>
<dbReference type="InterPro" id="IPR003661">
    <property type="entry name" value="HisK_dim/P_dom"/>
</dbReference>
<evidence type="ECO:0000256" key="6">
    <source>
        <dbReference type="ARBA" id="ARBA00023012"/>
    </source>
</evidence>
<dbReference type="InterPro" id="IPR000700">
    <property type="entry name" value="PAS-assoc_C"/>
</dbReference>
<evidence type="ECO:0000256" key="2">
    <source>
        <dbReference type="ARBA" id="ARBA00012438"/>
    </source>
</evidence>
<evidence type="ECO:0000259" key="8">
    <source>
        <dbReference type="PROSITE" id="PS50109"/>
    </source>
</evidence>
<dbReference type="AlphaFoldDB" id="A0A3M9NMI4"/>
<dbReference type="InterPro" id="IPR036097">
    <property type="entry name" value="HisK_dim/P_sf"/>
</dbReference>
<proteinExistence type="predicted"/>
<feature type="domain" description="PAC" evidence="10">
    <location>
        <begin position="252"/>
        <end position="304"/>
    </location>
</feature>
<dbReference type="FunFam" id="1.10.287.130:FF:000001">
    <property type="entry name" value="Two-component sensor histidine kinase"/>
    <property type="match status" value="1"/>
</dbReference>
<dbReference type="InterPro" id="IPR004358">
    <property type="entry name" value="Sig_transdc_His_kin-like_C"/>
</dbReference>
<feature type="domain" description="PAS" evidence="9">
    <location>
        <begin position="436"/>
        <end position="506"/>
    </location>
</feature>
<keyword evidence="3" id="KW-0597">Phosphoprotein</keyword>
<dbReference type="SMART" id="SM00387">
    <property type="entry name" value="HATPase_c"/>
    <property type="match status" value="1"/>
</dbReference>
<dbReference type="PANTHER" id="PTHR43304:SF1">
    <property type="entry name" value="PAC DOMAIN-CONTAINING PROTEIN"/>
    <property type="match status" value="1"/>
</dbReference>
<dbReference type="OrthoDB" id="1522284at2"/>
<dbReference type="Proteomes" id="UP000267223">
    <property type="component" value="Unassembled WGS sequence"/>
</dbReference>
<keyword evidence="4" id="KW-0808">Transferase</keyword>
<keyword evidence="7" id="KW-0472">Membrane</keyword>
<feature type="domain" description="PAC" evidence="10">
    <location>
        <begin position="509"/>
        <end position="561"/>
    </location>
</feature>
<dbReference type="InterPro" id="IPR035965">
    <property type="entry name" value="PAS-like_dom_sf"/>
</dbReference>
<dbReference type="PROSITE" id="PS50113">
    <property type="entry name" value="PAC"/>
    <property type="match status" value="3"/>
</dbReference>
<gene>
    <name evidence="11" type="ORF">EFY79_06045</name>
</gene>
<name>A0A3M9NMI4_9BACT</name>
<dbReference type="Gene3D" id="3.30.565.10">
    <property type="entry name" value="Histidine kinase-like ATPase, C-terminal domain"/>
    <property type="match status" value="1"/>
</dbReference>
<accession>A0A3M9NMI4</accession>
<keyword evidence="12" id="KW-1185">Reference proteome</keyword>
<dbReference type="PROSITE" id="PS50112">
    <property type="entry name" value="PAS"/>
    <property type="match status" value="2"/>
</dbReference>
<dbReference type="InterPro" id="IPR052162">
    <property type="entry name" value="Sensor_kinase/Photoreceptor"/>
</dbReference>
<evidence type="ECO:0000259" key="9">
    <source>
        <dbReference type="PROSITE" id="PS50112"/>
    </source>
</evidence>
<dbReference type="InterPro" id="IPR001610">
    <property type="entry name" value="PAC"/>
</dbReference>
<dbReference type="EMBL" id="RJJR01000003">
    <property type="protein sequence ID" value="RNI38208.1"/>
    <property type="molecule type" value="Genomic_DNA"/>
</dbReference>
<evidence type="ECO:0000313" key="12">
    <source>
        <dbReference type="Proteomes" id="UP000267223"/>
    </source>
</evidence>
<dbReference type="Pfam" id="PF00512">
    <property type="entry name" value="HisKA"/>
    <property type="match status" value="1"/>
</dbReference>
<dbReference type="SMART" id="SM00091">
    <property type="entry name" value="PAS"/>
    <property type="match status" value="3"/>
</dbReference>
<feature type="domain" description="Histidine kinase" evidence="8">
    <location>
        <begin position="565"/>
        <end position="781"/>
    </location>
</feature>
<dbReference type="Gene3D" id="3.30.450.20">
    <property type="entry name" value="PAS domain"/>
    <property type="match status" value="3"/>
</dbReference>
<comment type="catalytic activity">
    <reaction evidence="1">
        <text>ATP + protein L-histidine = ADP + protein N-phospho-L-histidine.</text>
        <dbReference type="EC" id="2.7.13.3"/>
    </reaction>
</comment>
<dbReference type="Pfam" id="PF08447">
    <property type="entry name" value="PAS_3"/>
    <property type="match status" value="2"/>
</dbReference>
<dbReference type="PANTHER" id="PTHR43304">
    <property type="entry name" value="PHYTOCHROME-LIKE PROTEIN CPH1"/>
    <property type="match status" value="1"/>
</dbReference>
<sequence>MDQSNPNNELVEKFPLLAKGGESGQKIINKNWAESSLGGIEKWPRELSVSLCIMLYSSIPMFLLWGKNFILFYNDAYRNSKDFDEKKMGAIGICARESNIELWKILHTQIEKIVFKNPPKAKDPERESDLLIKDNFYSKFTLTPVPATNDEIEGIMGIYNSGASTSENNLRKKSESLLDEERLKLAIEVSGIATWELNLINDDITYSEKFSEILGHDISKKLTPSLIRKQVYPSDEYLIHEAFKNALTTGRYDYEVRVIRPDNSIIYIRVMSKLFQDESGKPIKLIGTTRDITSERQDHKALERSERRLRRLILNAPIAIAILTGPDYIVEIINERALKLMGKTKEQMLNKPVLDSITELDPAATKNLLDSVYYSGKPFSAYEFPVRLNRFGQIEKVFINFEYHPLYNSQGKIYGIMVVGIDVTDQVVARHKIEESEARFKLLADSMPQFVWSADKNGIINYFNQAVYDYSGLTQKDVQEGGWLKIVHPDEISVTIKHWKRAVATGKDFSMEHRFRRYDGQYRWQLSRAIPLSDESGHIQQWIGTSTDIQNMKLQEQHKDFFISMASHELKTPITSMKGYIQILQSMYQDNQDEFLKTSLDRIHTQIEKLIAIIADLLDVSKIRTGSLTFNKQDFDLNLLLKEVIEELTVVYPNFKINFSPASEIRVYADRDRVGQVFVNLISNAIKYSPKSRDIYISSKMNARSVMISVKDEGIGIDKNFQRKIFERFYRVEGKSEKTFPGFGIGLFIASEIIRRHKGSIGVESEPGKGSRFYFSLPLAKK</sequence>
<dbReference type="RefSeq" id="WP_123119798.1">
    <property type="nucleotide sequence ID" value="NZ_RJJR01000003.1"/>
</dbReference>
<evidence type="ECO:0000259" key="10">
    <source>
        <dbReference type="PROSITE" id="PS50113"/>
    </source>
</evidence>
<evidence type="ECO:0000256" key="4">
    <source>
        <dbReference type="ARBA" id="ARBA00022679"/>
    </source>
</evidence>
<feature type="domain" description="PAS" evidence="9">
    <location>
        <begin position="305"/>
        <end position="376"/>
    </location>
</feature>
<dbReference type="SUPFAM" id="SSF47384">
    <property type="entry name" value="Homodimeric domain of signal transducing histidine kinase"/>
    <property type="match status" value="1"/>
</dbReference>
<keyword evidence="6" id="KW-0902">Two-component regulatory system</keyword>
<dbReference type="InterPro" id="IPR013655">
    <property type="entry name" value="PAS_fold_3"/>
</dbReference>
<evidence type="ECO:0000256" key="7">
    <source>
        <dbReference type="ARBA" id="ARBA00023136"/>
    </source>
</evidence>
<dbReference type="PROSITE" id="PS50109">
    <property type="entry name" value="HIS_KIN"/>
    <property type="match status" value="1"/>
</dbReference>
<evidence type="ECO:0000256" key="5">
    <source>
        <dbReference type="ARBA" id="ARBA00022777"/>
    </source>
</evidence>
<dbReference type="Gene3D" id="1.10.287.130">
    <property type="match status" value="1"/>
</dbReference>
<dbReference type="SUPFAM" id="SSF55874">
    <property type="entry name" value="ATPase domain of HSP90 chaperone/DNA topoisomerase II/histidine kinase"/>
    <property type="match status" value="1"/>
</dbReference>
<dbReference type="SMART" id="SM00388">
    <property type="entry name" value="HisKA"/>
    <property type="match status" value="1"/>
</dbReference>